<keyword evidence="6" id="KW-0175">Coiled coil</keyword>
<keyword evidence="2" id="KW-0805">Transcription regulation</keyword>
<feature type="domain" description="MADS-box" evidence="8">
    <location>
        <begin position="1"/>
        <end position="49"/>
    </location>
</feature>
<dbReference type="EMBL" id="RCHU01001178">
    <property type="protein sequence ID" value="TKR71427.1"/>
    <property type="molecule type" value="Genomic_DNA"/>
</dbReference>
<dbReference type="GO" id="GO:0005634">
    <property type="term" value="C:nucleus"/>
    <property type="evidence" value="ECO:0007669"/>
    <property type="project" value="UniProtKB-SubCell"/>
</dbReference>
<dbReference type="PRINTS" id="PR00404">
    <property type="entry name" value="MADSDOMAIN"/>
</dbReference>
<dbReference type="PANTHER" id="PTHR11945:SF521">
    <property type="entry name" value="AGAMOUS-LIKE 48-RELATED"/>
    <property type="match status" value="1"/>
</dbReference>
<organism evidence="9">
    <name type="scientific">Populus alba</name>
    <name type="common">White poplar</name>
    <dbReference type="NCBI Taxonomy" id="43335"/>
    <lineage>
        <taxon>Eukaryota</taxon>
        <taxon>Viridiplantae</taxon>
        <taxon>Streptophyta</taxon>
        <taxon>Embryophyta</taxon>
        <taxon>Tracheophyta</taxon>
        <taxon>Spermatophyta</taxon>
        <taxon>Magnoliopsida</taxon>
        <taxon>eudicotyledons</taxon>
        <taxon>Gunneridae</taxon>
        <taxon>Pentapetalae</taxon>
        <taxon>rosids</taxon>
        <taxon>fabids</taxon>
        <taxon>Malpighiales</taxon>
        <taxon>Salicaceae</taxon>
        <taxon>Saliceae</taxon>
        <taxon>Populus</taxon>
    </lineage>
</organism>
<evidence type="ECO:0000256" key="7">
    <source>
        <dbReference type="SAM" id="MobiDB-lite"/>
    </source>
</evidence>
<evidence type="ECO:0000256" key="6">
    <source>
        <dbReference type="SAM" id="Coils"/>
    </source>
</evidence>
<accession>A0A4U5MP55</accession>
<feature type="compositionally biased region" description="Gly residues" evidence="7">
    <location>
        <begin position="444"/>
        <end position="453"/>
    </location>
</feature>
<feature type="region of interest" description="Disordered" evidence="7">
    <location>
        <begin position="160"/>
        <end position="215"/>
    </location>
</feature>
<keyword evidence="4" id="KW-0804">Transcription</keyword>
<dbReference type="Pfam" id="PF00319">
    <property type="entry name" value="SRF-TF"/>
    <property type="match status" value="1"/>
</dbReference>
<dbReference type="SUPFAM" id="SSF55455">
    <property type="entry name" value="SRF-like"/>
    <property type="match status" value="1"/>
</dbReference>
<feature type="coiled-coil region" evidence="6">
    <location>
        <begin position="80"/>
        <end position="114"/>
    </location>
</feature>
<keyword evidence="3" id="KW-0238">DNA-binding</keyword>
<comment type="subcellular location">
    <subcellularLocation>
        <location evidence="1">Nucleus</location>
    </subcellularLocation>
</comment>
<feature type="region of interest" description="Disordered" evidence="7">
    <location>
        <begin position="438"/>
        <end position="488"/>
    </location>
</feature>
<evidence type="ECO:0000313" key="9">
    <source>
        <dbReference type="EMBL" id="TKR71427.1"/>
    </source>
</evidence>
<dbReference type="GO" id="GO:0045944">
    <property type="term" value="P:positive regulation of transcription by RNA polymerase II"/>
    <property type="evidence" value="ECO:0007669"/>
    <property type="project" value="InterPro"/>
</dbReference>
<dbReference type="InterPro" id="IPR033897">
    <property type="entry name" value="SRF-like_MADS-box"/>
</dbReference>
<dbReference type="PANTHER" id="PTHR11945">
    <property type="entry name" value="MADS BOX PROTEIN"/>
    <property type="match status" value="1"/>
</dbReference>
<dbReference type="Gene3D" id="3.40.1810.10">
    <property type="entry name" value="Transcription factor, MADS-box"/>
    <property type="match status" value="1"/>
</dbReference>
<evidence type="ECO:0000256" key="2">
    <source>
        <dbReference type="ARBA" id="ARBA00023015"/>
    </source>
</evidence>
<evidence type="ECO:0000259" key="8">
    <source>
        <dbReference type="PROSITE" id="PS50066"/>
    </source>
</evidence>
<evidence type="ECO:0000256" key="5">
    <source>
        <dbReference type="ARBA" id="ARBA00023242"/>
    </source>
</evidence>
<evidence type="ECO:0000256" key="1">
    <source>
        <dbReference type="ARBA" id="ARBA00004123"/>
    </source>
</evidence>
<dbReference type="PROSITE" id="PS50066">
    <property type="entry name" value="MADS_BOX_2"/>
    <property type="match status" value="1"/>
</dbReference>
<dbReference type="CDD" id="cd00266">
    <property type="entry name" value="MADS_SRF_like"/>
    <property type="match status" value="1"/>
</dbReference>
<dbReference type="GO" id="GO:0000981">
    <property type="term" value="F:DNA-binding transcription factor activity, RNA polymerase II-specific"/>
    <property type="evidence" value="ECO:0007669"/>
    <property type="project" value="InterPro"/>
</dbReference>
<dbReference type="SMART" id="SM00432">
    <property type="entry name" value="MADS"/>
    <property type="match status" value="1"/>
</dbReference>
<reference evidence="9" key="1">
    <citation type="submission" date="2018-10" db="EMBL/GenBank/DDBJ databases">
        <title>Population genomic analysis revealed the cold adaptation of white poplar.</title>
        <authorList>
            <person name="Liu Y.-J."/>
        </authorList>
    </citation>
    <scope>NUCLEOTIDE SEQUENCE [LARGE SCALE GENOMIC DNA]</scope>
    <source>
        <strain evidence="9">PAL-ZL1</strain>
    </source>
</reference>
<dbReference type="AlphaFoldDB" id="A0A4U5MP55"/>
<proteinExistence type="predicted"/>
<dbReference type="GO" id="GO:0000978">
    <property type="term" value="F:RNA polymerase II cis-regulatory region sequence-specific DNA binding"/>
    <property type="evidence" value="ECO:0007669"/>
    <property type="project" value="TreeGrafter"/>
</dbReference>
<dbReference type="InterPro" id="IPR002100">
    <property type="entry name" value="TF_MADSbox"/>
</dbReference>
<evidence type="ECO:0000256" key="3">
    <source>
        <dbReference type="ARBA" id="ARBA00023125"/>
    </source>
</evidence>
<dbReference type="FunFam" id="3.40.1810.10:FF:000024">
    <property type="entry name" value="Agamous-like MADS-box protein AGL80"/>
    <property type="match status" value="1"/>
</dbReference>
<name>A0A4U5MP55_POPAL</name>
<protein>
    <submittedName>
        <fullName evidence="9">MADS-box family protein</fullName>
    </submittedName>
</protein>
<evidence type="ECO:0000256" key="4">
    <source>
        <dbReference type="ARBA" id="ARBA00023163"/>
    </source>
</evidence>
<comment type="caution">
    <text evidence="9">The sequence shown here is derived from an EMBL/GenBank/DDBJ whole genome shotgun (WGS) entry which is preliminary data.</text>
</comment>
<dbReference type="InterPro" id="IPR036879">
    <property type="entry name" value="TF_MADSbox_sf"/>
</dbReference>
<sequence length="488" mass="52433">MTRKKVKLTFIVNDAARKASLKKRRVGLLKKVSELTILCGIEAFVIIYSPDEPEPAVWPSRPEVQQLLMRFQNMPDMERYKKMMNQESYLKERMAKLNDQSRKHLKNNRELEMAGLMQQVYQDKGFDGLDETQLCGLTWLVEEKMKEIRKRVEYFQQIPTLQPGAFPPGPFPSNHQDSNKDGGGDDDGTSGQSGGEPRDGRNNPTDGGASWDHWFTDVINNPEHNVAGGSTARNVLGRPHLINFTGVSSGGGPDIGFHPGHNGGGGGGSFRDIVGLGLPHSRNMGGIRGGHSFDVVQLPHENESLRSSSSAGGNNFDLRLPLGSNMTGGNNAGNSFDQWLPRGLGFNPGGNNSVGHNFDLDLPQGNDVGGGKSTVGNNFDLWLPHVNNMGRNSAVVNNDDPWLAHGDMGGENLGLGLLPGSNFAGSSTGGNPFHGLQGMHRRGYSGGGAGSAGGSDSRLPGSFGAGSSDDIGYPFDVTKSWPSNNFNP</sequence>
<keyword evidence="5" id="KW-0539">Nucleus</keyword>
<gene>
    <name evidence="9" type="ORF">D5086_0000299510</name>
</gene>
<dbReference type="GO" id="GO:0046983">
    <property type="term" value="F:protein dimerization activity"/>
    <property type="evidence" value="ECO:0007669"/>
    <property type="project" value="InterPro"/>
</dbReference>